<dbReference type="GO" id="GO:0003824">
    <property type="term" value="F:catalytic activity"/>
    <property type="evidence" value="ECO:0007669"/>
    <property type="project" value="InterPro"/>
</dbReference>
<dbReference type="EMBL" id="QKYN01000086">
    <property type="protein sequence ID" value="RAG83474.1"/>
    <property type="molecule type" value="Genomic_DNA"/>
</dbReference>
<comment type="caution">
    <text evidence="3">The sequence shown here is derived from an EMBL/GenBank/DDBJ whole genome shotgun (WGS) entry which is preliminary data.</text>
</comment>
<evidence type="ECO:0000259" key="2">
    <source>
        <dbReference type="Pfam" id="PF01425"/>
    </source>
</evidence>
<feature type="domain" description="Amidase" evidence="2">
    <location>
        <begin position="27"/>
        <end position="457"/>
    </location>
</feature>
<evidence type="ECO:0000313" key="4">
    <source>
        <dbReference type="Proteomes" id="UP000248889"/>
    </source>
</evidence>
<proteinExistence type="inferred from homology"/>
<dbReference type="InterPro" id="IPR000120">
    <property type="entry name" value="Amidase"/>
</dbReference>
<comment type="similarity">
    <text evidence="1">Belongs to the amidase family.</text>
</comment>
<organism evidence="3 4">
    <name type="scientific">Streptacidiphilus pinicola</name>
    <dbReference type="NCBI Taxonomy" id="2219663"/>
    <lineage>
        <taxon>Bacteria</taxon>
        <taxon>Bacillati</taxon>
        <taxon>Actinomycetota</taxon>
        <taxon>Actinomycetes</taxon>
        <taxon>Kitasatosporales</taxon>
        <taxon>Streptomycetaceae</taxon>
        <taxon>Streptacidiphilus</taxon>
    </lineage>
</organism>
<dbReference type="RefSeq" id="WP_111503367.1">
    <property type="nucleotide sequence ID" value="NZ_QKYN01000086.1"/>
</dbReference>
<dbReference type="InterPro" id="IPR023631">
    <property type="entry name" value="Amidase_dom"/>
</dbReference>
<dbReference type="InterPro" id="IPR020556">
    <property type="entry name" value="Amidase_CS"/>
</dbReference>
<protein>
    <submittedName>
        <fullName evidence="3">Amidase</fullName>
    </submittedName>
</protein>
<evidence type="ECO:0000313" key="3">
    <source>
        <dbReference type="EMBL" id="RAG83474.1"/>
    </source>
</evidence>
<dbReference type="Gene3D" id="3.90.1300.10">
    <property type="entry name" value="Amidase signature (AS) domain"/>
    <property type="match status" value="1"/>
</dbReference>
<dbReference type="OrthoDB" id="5175573at2"/>
<dbReference type="InterPro" id="IPR036928">
    <property type="entry name" value="AS_sf"/>
</dbReference>
<gene>
    <name evidence="3" type="ORF">DN069_21815</name>
</gene>
<dbReference type="PANTHER" id="PTHR11895">
    <property type="entry name" value="TRANSAMIDASE"/>
    <property type="match status" value="1"/>
</dbReference>
<dbReference type="SUPFAM" id="SSF75304">
    <property type="entry name" value="Amidase signature (AS) enzymes"/>
    <property type="match status" value="1"/>
</dbReference>
<keyword evidence="4" id="KW-1185">Reference proteome</keyword>
<dbReference type="Pfam" id="PF01425">
    <property type="entry name" value="Amidase"/>
    <property type="match status" value="1"/>
</dbReference>
<dbReference type="Proteomes" id="UP000248889">
    <property type="component" value="Unassembled WGS sequence"/>
</dbReference>
<name>A0A2X0IEP2_9ACTN</name>
<accession>A0A2X0IEP2</accession>
<dbReference type="AlphaFoldDB" id="A0A2X0IEP2"/>
<dbReference type="PROSITE" id="PS00571">
    <property type="entry name" value="AMIDASES"/>
    <property type="match status" value="1"/>
</dbReference>
<dbReference type="PANTHER" id="PTHR11895:SF7">
    <property type="entry name" value="GLUTAMYL-TRNA(GLN) AMIDOTRANSFERASE SUBUNIT A, MITOCHONDRIAL"/>
    <property type="match status" value="1"/>
</dbReference>
<sequence>MDSLELAYLPATDALRAFRQRLLSPVELMEAVIDRAERTEPDVNCLSERLFEEGLAAAREAERRYLGHGPAPRPLEGLPVAAKDEHPIAGRLCTEGSLLLADEIATETHPVIQRVQASGGIIHARTTTPEFCCAAFTQSKLWGVTRNPWSLAHSCGGSSGGSGAALAAGNAPLATGSDIGGSIRLPASFNGVVGFKPPYGRVPALPPFNLDTFCHDGPMARTIADTALLQNTIAGPWPGDVVSLRPKLELPTAYEGAAGVAGMRIALCVNLGDYTVDPDVEANTRAVADALRDAGAIVEEVALGWTRELIDQAAWAHFGAIFGPSVGQAAEAAPELLTGYARAFAQRAAEAAEEITFLEGLELEGRLYAELGAVLERYDALLCPTAAIPALAADDEYTETRLSIAGVEQEHYMAMAMTIGFNICSRCPVLSVPSGFAANGVPTGVQIVGRTYDDATVFRVGAAIEETRPWAYVSGRRPLVG</sequence>
<evidence type="ECO:0000256" key="1">
    <source>
        <dbReference type="ARBA" id="ARBA00009199"/>
    </source>
</evidence>
<reference evidence="3 4" key="1">
    <citation type="submission" date="2018-06" db="EMBL/GenBank/DDBJ databases">
        <title>Streptacidiphilus pinicola sp. nov., isolated from pine grove soil.</title>
        <authorList>
            <person name="Roh S.G."/>
            <person name="Park S."/>
            <person name="Kim M.-K."/>
            <person name="Yun B.-R."/>
            <person name="Park J."/>
            <person name="Kim M.J."/>
            <person name="Kim Y.S."/>
            <person name="Kim S.B."/>
        </authorList>
    </citation>
    <scope>NUCLEOTIDE SEQUENCE [LARGE SCALE GENOMIC DNA]</scope>
    <source>
        <strain evidence="3 4">MMS16-CNU450</strain>
    </source>
</reference>